<evidence type="ECO:0000256" key="2">
    <source>
        <dbReference type="ARBA" id="ARBA00019841"/>
    </source>
</evidence>
<reference evidence="9 10" key="1">
    <citation type="journal article" date="2016" name="Nat. Commun.">
        <title>Thousands of microbial genomes shed light on interconnected biogeochemical processes in an aquifer system.</title>
        <authorList>
            <person name="Anantharaman K."/>
            <person name="Brown C.T."/>
            <person name="Hug L.A."/>
            <person name="Sharon I."/>
            <person name="Castelle C.J."/>
            <person name="Probst A.J."/>
            <person name="Thomas B.C."/>
            <person name="Singh A."/>
            <person name="Wilkins M.J."/>
            <person name="Karaoz U."/>
            <person name="Brodie E.L."/>
            <person name="Williams K.H."/>
            <person name="Hubbard S.S."/>
            <person name="Banfield J.F."/>
        </authorList>
    </citation>
    <scope>NUCLEOTIDE SEQUENCE [LARGE SCALE GENOMIC DNA]</scope>
</reference>
<dbReference type="AlphaFoldDB" id="A0A1F6ECU2"/>
<dbReference type="GO" id="GO:0003676">
    <property type="term" value="F:nucleic acid binding"/>
    <property type="evidence" value="ECO:0007669"/>
    <property type="project" value="InterPro"/>
</dbReference>
<keyword evidence="5 9" id="KW-0269">Exonuclease</keyword>
<evidence type="ECO:0000313" key="10">
    <source>
        <dbReference type="Proteomes" id="UP000179115"/>
    </source>
</evidence>
<dbReference type="InterPro" id="IPR004610">
    <property type="entry name" value="RecJ"/>
</dbReference>
<dbReference type="STRING" id="1798508.A3A35_01555"/>
<keyword evidence="3" id="KW-0540">Nuclease</keyword>
<evidence type="ECO:0000256" key="4">
    <source>
        <dbReference type="ARBA" id="ARBA00022801"/>
    </source>
</evidence>
<dbReference type="InterPro" id="IPR001667">
    <property type="entry name" value="DDH_dom"/>
</dbReference>
<dbReference type="GO" id="GO:0006310">
    <property type="term" value="P:DNA recombination"/>
    <property type="evidence" value="ECO:0007669"/>
    <property type="project" value="InterPro"/>
</dbReference>
<dbReference type="GO" id="GO:0008409">
    <property type="term" value="F:5'-3' exonuclease activity"/>
    <property type="evidence" value="ECO:0007669"/>
    <property type="project" value="InterPro"/>
</dbReference>
<sequence>MESEKAVSERFDGEMVLAQYPRLLRSLLLARGITTEEAAELFLKPDYERDLHDPFLMQDMERAVARILGAMRSEETIVVYSDYDCDGIPGGVILHDFFKRVGYSRFTNYIPHRHREGYGLNSTALEGFAESGASLLITVDCGTTDIEAIARAREIGIDVIVTDHHLPGEAGLPDAYAVLNPHREGETYPFRELCGSGLAFKLVQGLMARGNFNVPAGWEKWLLDMAGLGTLADMVPLLGENRALAHFGLVVLRRSPRLGLQKLCRRMKVKQNELTEDDVGFMLVPRINAASRMDAPMDAFRLLTTHDETTADELSEHLDRINDERKGVVASMVKEIRKRMEDRAVSGVIVMGDPRWKPALLGLAANTLAEEYARPVFLWGREADLTIKGSCRSDGSVNVVELMRARSDLFLDFGGHQFSGGFSVVQEKVHLLEVHLVEALALSVRVEIPLSAPHDGELSLADVTWETYRQIASLSPFGKGNPKPVFRFPKVVIAEVRQFGKEQKHLELRFAHGGRSISAIGFFMKPEDFIFPLVAGNQVDLTATIERSTFRHFPELRLRIVGLEFR</sequence>
<dbReference type="Gene3D" id="3.90.1640.30">
    <property type="match status" value="1"/>
</dbReference>
<dbReference type="Pfam" id="PF17768">
    <property type="entry name" value="RecJ_OB"/>
    <property type="match status" value="1"/>
</dbReference>
<keyword evidence="4" id="KW-0378">Hydrolase</keyword>
<dbReference type="Pfam" id="PF02272">
    <property type="entry name" value="DHHA1"/>
    <property type="match status" value="1"/>
</dbReference>
<dbReference type="InterPro" id="IPR051673">
    <property type="entry name" value="SSDNA_exonuclease_RecJ"/>
</dbReference>
<evidence type="ECO:0000256" key="1">
    <source>
        <dbReference type="ARBA" id="ARBA00005915"/>
    </source>
</evidence>
<proteinExistence type="inferred from homology"/>
<dbReference type="NCBIfam" id="TIGR00644">
    <property type="entry name" value="recJ"/>
    <property type="match status" value="1"/>
</dbReference>
<evidence type="ECO:0000259" key="7">
    <source>
        <dbReference type="Pfam" id="PF02272"/>
    </source>
</evidence>
<evidence type="ECO:0000256" key="5">
    <source>
        <dbReference type="ARBA" id="ARBA00022839"/>
    </source>
</evidence>
<evidence type="ECO:0000259" key="6">
    <source>
        <dbReference type="Pfam" id="PF01368"/>
    </source>
</evidence>
<dbReference type="EMBL" id="MFLV01000023">
    <property type="protein sequence ID" value="OGG71410.1"/>
    <property type="molecule type" value="Genomic_DNA"/>
</dbReference>
<name>A0A1F6ECU2_9BACT</name>
<dbReference type="SUPFAM" id="SSF64182">
    <property type="entry name" value="DHH phosphoesterases"/>
    <property type="match status" value="1"/>
</dbReference>
<dbReference type="PANTHER" id="PTHR30255:SF2">
    <property type="entry name" value="SINGLE-STRANDED-DNA-SPECIFIC EXONUCLEASE RECJ"/>
    <property type="match status" value="1"/>
</dbReference>
<feature type="domain" description="DDH" evidence="6">
    <location>
        <begin position="77"/>
        <end position="229"/>
    </location>
</feature>
<evidence type="ECO:0000256" key="3">
    <source>
        <dbReference type="ARBA" id="ARBA00022722"/>
    </source>
</evidence>
<comment type="similarity">
    <text evidence="1">Belongs to the RecJ family.</text>
</comment>
<feature type="domain" description="DHHA1" evidence="7">
    <location>
        <begin position="348"/>
        <end position="428"/>
    </location>
</feature>
<comment type="caution">
    <text evidence="9">The sequence shown here is derived from an EMBL/GenBank/DDBJ whole genome shotgun (WGS) entry which is preliminary data.</text>
</comment>
<dbReference type="InterPro" id="IPR038763">
    <property type="entry name" value="DHH_sf"/>
</dbReference>
<feature type="domain" description="RecJ OB" evidence="8">
    <location>
        <begin position="455"/>
        <end position="560"/>
    </location>
</feature>
<evidence type="ECO:0000313" key="9">
    <source>
        <dbReference type="EMBL" id="OGG71410.1"/>
    </source>
</evidence>
<dbReference type="Proteomes" id="UP000179115">
    <property type="component" value="Unassembled WGS sequence"/>
</dbReference>
<organism evidence="9 10">
    <name type="scientific">Candidatus Kaiserbacteria bacterium RIFCSPLOWO2_01_FULL_51_21</name>
    <dbReference type="NCBI Taxonomy" id="1798508"/>
    <lineage>
        <taxon>Bacteria</taxon>
        <taxon>Candidatus Kaiseribacteriota</taxon>
    </lineage>
</organism>
<gene>
    <name evidence="9" type="ORF">A3A35_01555</name>
</gene>
<dbReference type="GO" id="GO:0006281">
    <property type="term" value="P:DNA repair"/>
    <property type="evidence" value="ECO:0007669"/>
    <property type="project" value="InterPro"/>
</dbReference>
<dbReference type="InterPro" id="IPR041122">
    <property type="entry name" value="RecJ_OB"/>
</dbReference>
<dbReference type="Pfam" id="PF01368">
    <property type="entry name" value="DHH"/>
    <property type="match status" value="1"/>
</dbReference>
<evidence type="ECO:0000259" key="8">
    <source>
        <dbReference type="Pfam" id="PF17768"/>
    </source>
</evidence>
<accession>A0A1F6ECU2</accession>
<dbReference type="InterPro" id="IPR003156">
    <property type="entry name" value="DHHA1_dom"/>
</dbReference>
<dbReference type="Gene3D" id="2.40.50.460">
    <property type="match status" value="1"/>
</dbReference>
<protein>
    <recommendedName>
        <fullName evidence="2">Single-stranded-DNA-specific exonuclease RecJ</fullName>
    </recommendedName>
</protein>
<dbReference type="PANTHER" id="PTHR30255">
    <property type="entry name" value="SINGLE-STRANDED-DNA-SPECIFIC EXONUCLEASE RECJ"/>
    <property type="match status" value="1"/>
</dbReference>